<evidence type="ECO:0000259" key="3">
    <source>
        <dbReference type="Pfam" id="PF13439"/>
    </source>
</evidence>
<dbReference type="SUPFAM" id="SSF53756">
    <property type="entry name" value="UDP-Glycosyltransferase/glycogen phosphorylase"/>
    <property type="match status" value="1"/>
</dbReference>
<evidence type="ECO:0000259" key="2">
    <source>
        <dbReference type="Pfam" id="PF00534"/>
    </source>
</evidence>
<dbReference type="Pfam" id="PF00534">
    <property type="entry name" value="Glycos_transf_1"/>
    <property type="match status" value="1"/>
</dbReference>
<keyword evidence="4" id="KW-0328">Glycosyltransferase</keyword>
<dbReference type="EMBL" id="JBHSOW010000130">
    <property type="protein sequence ID" value="MFC5653575.1"/>
    <property type="molecule type" value="Genomic_DNA"/>
</dbReference>
<dbReference type="InterPro" id="IPR001296">
    <property type="entry name" value="Glyco_trans_1"/>
</dbReference>
<evidence type="ECO:0000313" key="5">
    <source>
        <dbReference type="Proteomes" id="UP001596047"/>
    </source>
</evidence>
<feature type="domain" description="Glycosyltransferase subfamily 4-like N-terminal" evidence="3">
    <location>
        <begin position="74"/>
        <end position="272"/>
    </location>
</feature>
<sequence length="460" mass="52780">MSIKKKRKSPKKIKTRRIRKKKTMPRRKRKKKVQSRKRLLRKKRKPRLRPDNPAERRRLHILFIVHSFYPETYTGTEKFVFNMARSMLSRGHRVKVVTYSNAALESYPQVFGEVVYREYEYEGVPVLAYRHTFINVDQTFEIGNKDLTLFAEEVINKEKPDLLHIGHPMRGMEFIQTSLLLGIKYIITLTDFWFICPKSTLLQTNQALCSGPAMGENCRIHCQLDHVHQRLHTYIPLLKSASRILSPSLSLANLFRSSLPGLHVEVLNHGMNYDTIRINEKGYQPGDSLTLFYGGSLNSHKGVHLILEAMSMISTDRLQLKIYGSGPADYTDLLNQGALLDSRITLCGLYSEHDIPHIYQNVDVAVVPSIWYENYPLTLHEALASQVPALVSNIGGMAEKVIDGFNGFTFRVGDARHLAERITQLLDNPSILNGFKANLKQLHIPTTEQEADAYENIYYQ</sequence>
<keyword evidence="5" id="KW-1185">Reference proteome</keyword>
<gene>
    <name evidence="4" type="ORF">ACFPYJ_31535</name>
</gene>
<protein>
    <submittedName>
        <fullName evidence="4">Glycosyltransferase</fullName>
        <ecNumber evidence="4">2.4.-.-</ecNumber>
    </submittedName>
</protein>
<accession>A0ABW0WBA2</accession>
<feature type="region of interest" description="Disordered" evidence="1">
    <location>
        <begin position="1"/>
        <end position="52"/>
    </location>
</feature>
<evidence type="ECO:0000313" key="4">
    <source>
        <dbReference type="EMBL" id="MFC5653575.1"/>
    </source>
</evidence>
<reference evidence="5" key="1">
    <citation type="journal article" date="2019" name="Int. J. Syst. Evol. Microbiol.">
        <title>The Global Catalogue of Microorganisms (GCM) 10K type strain sequencing project: providing services to taxonomists for standard genome sequencing and annotation.</title>
        <authorList>
            <consortium name="The Broad Institute Genomics Platform"/>
            <consortium name="The Broad Institute Genome Sequencing Center for Infectious Disease"/>
            <person name="Wu L."/>
            <person name="Ma J."/>
        </authorList>
    </citation>
    <scope>NUCLEOTIDE SEQUENCE [LARGE SCALE GENOMIC DNA]</scope>
    <source>
        <strain evidence="5">CGMCC 1.3240</strain>
    </source>
</reference>
<dbReference type="Gene3D" id="3.40.50.2000">
    <property type="entry name" value="Glycogen Phosphorylase B"/>
    <property type="match status" value="2"/>
</dbReference>
<name>A0ABW0WBA2_9BACL</name>
<feature type="compositionally biased region" description="Basic residues" evidence="1">
    <location>
        <begin position="1"/>
        <end position="47"/>
    </location>
</feature>
<comment type="caution">
    <text evidence="4">The sequence shown here is derived from an EMBL/GenBank/DDBJ whole genome shotgun (WGS) entry which is preliminary data.</text>
</comment>
<evidence type="ECO:0000256" key="1">
    <source>
        <dbReference type="SAM" id="MobiDB-lite"/>
    </source>
</evidence>
<dbReference type="RefSeq" id="WP_379192272.1">
    <property type="nucleotide sequence ID" value="NZ_JBHSOW010000130.1"/>
</dbReference>
<dbReference type="EC" id="2.4.-.-" evidence="4"/>
<dbReference type="Proteomes" id="UP001596047">
    <property type="component" value="Unassembled WGS sequence"/>
</dbReference>
<organism evidence="4 5">
    <name type="scientific">Paenibacillus solisilvae</name>
    <dbReference type="NCBI Taxonomy" id="2486751"/>
    <lineage>
        <taxon>Bacteria</taxon>
        <taxon>Bacillati</taxon>
        <taxon>Bacillota</taxon>
        <taxon>Bacilli</taxon>
        <taxon>Bacillales</taxon>
        <taxon>Paenibacillaceae</taxon>
        <taxon>Paenibacillus</taxon>
    </lineage>
</organism>
<dbReference type="Pfam" id="PF13439">
    <property type="entry name" value="Glyco_transf_4"/>
    <property type="match status" value="1"/>
</dbReference>
<dbReference type="InterPro" id="IPR028098">
    <property type="entry name" value="Glyco_trans_4-like_N"/>
</dbReference>
<proteinExistence type="predicted"/>
<dbReference type="InterPro" id="IPR050194">
    <property type="entry name" value="Glycosyltransferase_grp1"/>
</dbReference>
<dbReference type="PANTHER" id="PTHR45947">
    <property type="entry name" value="SULFOQUINOVOSYL TRANSFERASE SQD2"/>
    <property type="match status" value="1"/>
</dbReference>
<keyword evidence="4" id="KW-0808">Transferase</keyword>
<dbReference type="PANTHER" id="PTHR45947:SF13">
    <property type="entry name" value="TRANSFERASE"/>
    <property type="match status" value="1"/>
</dbReference>
<feature type="domain" description="Glycosyl transferase family 1" evidence="2">
    <location>
        <begin position="281"/>
        <end position="438"/>
    </location>
</feature>
<dbReference type="GO" id="GO:0016757">
    <property type="term" value="F:glycosyltransferase activity"/>
    <property type="evidence" value="ECO:0007669"/>
    <property type="project" value="UniProtKB-KW"/>
</dbReference>